<evidence type="ECO:0000256" key="1">
    <source>
        <dbReference type="ARBA" id="ARBA00022729"/>
    </source>
</evidence>
<sequence>MSIMLKPSAVAFFIAISALEAHASTLTVVSLGGLNKQAQQAAFYTPFEQAHGTSVRSDDYNGELGRIKAMVATGSISWDLVEVDHADLQRGCEEGLFEPLPPLQQLNTEDLVDDAISECGVGIFIWSTALTYDAKALATAPKGWTDFGDLDAFPGKRALRKGAKLTLEIALMADGVPSEQVYEVLSNPQGVERAFRKLDQIKPHIQWWETGAQPLQWLASRDVVMTSGYTARAIGARKDGYDFPVIWAGSLYDMDNWAIVRGSRNQTAALQFMQFTSQPDQQARFAEIMHNGPVNLRALDMVSPATRADFPTAPENIAPALKVDAQFWLDHGDELEQRFIAWSAK</sequence>
<dbReference type="PANTHER" id="PTHR30222">
    <property type="entry name" value="SPERMIDINE/PUTRESCINE-BINDING PERIPLASMIC PROTEIN"/>
    <property type="match status" value="1"/>
</dbReference>
<feature type="chain" id="PRO_5043470695" evidence="2">
    <location>
        <begin position="24"/>
        <end position="345"/>
    </location>
</feature>
<dbReference type="Gene3D" id="3.40.190.10">
    <property type="entry name" value="Periplasmic binding protein-like II"/>
    <property type="match status" value="2"/>
</dbReference>
<proteinExistence type="predicted"/>
<dbReference type="PANTHER" id="PTHR30222:SF2">
    <property type="entry name" value="ABC TRANSPORTER SUBSTRATE-BINDING PROTEIN"/>
    <property type="match status" value="1"/>
</dbReference>
<name>A0AAU7YDM0_9PSED</name>
<dbReference type="SUPFAM" id="SSF53850">
    <property type="entry name" value="Periplasmic binding protein-like II"/>
    <property type="match status" value="1"/>
</dbReference>
<evidence type="ECO:0000313" key="3">
    <source>
        <dbReference type="EMBL" id="XBY67269.1"/>
    </source>
</evidence>
<dbReference type="CDD" id="cd13589">
    <property type="entry name" value="PBP2_polyamine_RpCGA009"/>
    <property type="match status" value="1"/>
</dbReference>
<gene>
    <name evidence="3" type="ORF">ABS648_17660</name>
</gene>
<evidence type="ECO:0000256" key="2">
    <source>
        <dbReference type="SAM" id="SignalP"/>
    </source>
</evidence>
<protein>
    <submittedName>
        <fullName evidence="3">ABC transporter substrate-binding protein</fullName>
    </submittedName>
</protein>
<dbReference type="AlphaFoldDB" id="A0AAU7YDM0"/>
<dbReference type="InterPro" id="IPR006059">
    <property type="entry name" value="SBP"/>
</dbReference>
<dbReference type="EMBL" id="CP158373">
    <property type="protein sequence ID" value="XBY67269.1"/>
    <property type="molecule type" value="Genomic_DNA"/>
</dbReference>
<feature type="signal peptide" evidence="2">
    <location>
        <begin position="1"/>
        <end position="23"/>
    </location>
</feature>
<dbReference type="Pfam" id="PF13416">
    <property type="entry name" value="SBP_bac_8"/>
    <property type="match status" value="1"/>
</dbReference>
<keyword evidence="1 2" id="KW-0732">Signal</keyword>
<accession>A0AAU7YDM0</accession>
<reference evidence="3" key="1">
    <citation type="submission" date="2023-08" db="EMBL/GenBank/DDBJ databases">
        <title>Increased levels of nutrients transform a symbiont into a lethal pathobiont.</title>
        <authorList>
            <person name="Lachnit T."/>
            <person name="Ulrich L."/>
            <person name="Willmer F.M."/>
            <person name="Hasenbein T."/>
            <person name="Steiner L.X."/>
            <person name="Wolters M."/>
            <person name="Herbst E.M."/>
            <person name="Deines P."/>
        </authorList>
    </citation>
    <scope>NUCLEOTIDE SEQUENCE</scope>
    <source>
        <strain evidence="3">T3</strain>
    </source>
</reference>
<organism evidence="3">
    <name type="scientific">Pseudomonas solani</name>
    <dbReference type="NCBI Taxonomy" id="2731552"/>
    <lineage>
        <taxon>Bacteria</taxon>
        <taxon>Pseudomonadati</taxon>
        <taxon>Pseudomonadota</taxon>
        <taxon>Gammaproteobacteria</taxon>
        <taxon>Pseudomonadales</taxon>
        <taxon>Pseudomonadaceae</taxon>
        <taxon>Pseudomonas</taxon>
    </lineage>
</organism>